<protein>
    <recommendedName>
        <fullName evidence="1">DUF4346 domain-containing protein</fullName>
    </recommendedName>
</protein>
<sequence length="86" mass="10493">MFINIDQKYCLIRATQKDQQIIMYYYDNSISNYPVCFTSYQSVLIYRLIHLYDDFSTLSIFHLLYIAKELYKAELSLYFKQVYIQD</sequence>
<evidence type="ECO:0000259" key="1">
    <source>
        <dbReference type="Pfam" id="PF14251"/>
    </source>
</evidence>
<reference evidence="2" key="1">
    <citation type="journal article" date="2019" name="J. Phycol.">
        <title>Phylogenomics and multigene phylogenies decipher two new cryptic marine algae from California, Gelidium gabrielsonii and G. kathyanniae (Gelidiales, Rhodophyta).</title>
        <authorList>
            <person name="Boo G.H."/>
            <person name="Hughey J.R."/>
        </authorList>
    </citation>
    <scope>NUCLEOTIDE SEQUENCE</scope>
</reference>
<feature type="domain" description="DUF4346" evidence="1">
    <location>
        <begin position="10"/>
        <end position="86"/>
    </location>
</feature>
<dbReference type="InterPro" id="IPR025595">
    <property type="entry name" value="PterinBD-DUF4346"/>
</dbReference>
<keyword evidence="2" id="KW-0934">Plastid</keyword>
<evidence type="ECO:0000313" key="2">
    <source>
        <dbReference type="EMBL" id="AYO27679.1"/>
    </source>
</evidence>
<name>A0A3G2QXF0_9FLOR</name>
<dbReference type="EMBL" id="MG922860">
    <property type="protein sequence ID" value="AYO27679.1"/>
    <property type="molecule type" value="Genomic_DNA"/>
</dbReference>
<proteinExistence type="predicted"/>
<geneLocation type="plastid" evidence="2"/>
<accession>A0A3G2QXF0</accession>
<organism evidence="2">
    <name type="scientific">Gelidium gabrielsonii</name>
    <dbReference type="NCBI Taxonomy" id="2483892"/>
    <lineage>
        <taxon>Eukaryota</taxon>
        <taxon>Rhodophyta</taxon>
        <taxon>Florideophyceae</taxon>
        <taxon>Rhodymeniophycidae</taxon>
        <taxon>Gelidiales</taxon>
        <taxon>Gelidiaceae</taxon>
        <taxon>Gelidium</taxon>
    </lineage>
</organism>
<dbReference type="Pfam" id="PF14251">
    <property type="entry name" value="PterinBD-DUF4346"/>
    <property type="match status" value="1"/>
</dbReference>
<dbReference type="GeneID" id="38572883"/>
<gene>
    <name evidence="2" type="primary">ycf91</name>
</gene>
<dbReference type="RefSeq" id="YP_009546331.1">
    <property type="nucleotide sequence ID" value="NC_040156.1"/>
</dbReference>
<dbReference type="AlphaFoldDB" id="A0A3G2QXF0"/>